<proteinExistence type="predicted"/>
<gene>
    <name evidence="7" type="ORF">J2S35_000557</name>
</gene>
<dbReference type="Proteomes" id="UP001247307">
    <property type="component" value="Unassembled WGS sequence"/>
</dbReference>
<evidence type="ECO:0000256" key="6">
    <source>
        <dbReference type="SAM" id="Phobius"/>
    </source>
</evidence>
<feature type="transmembrane region" description="Helical" evidence="6">
    <location>
        <begin position="147"/>
        <end position="168"/>
    </location>
</feature>
<evidence type="ECO:0000256" key="1">
    <source>
        <dbReference type="ARBA" id="ARBA00004651"/>
    </source>
</evidence>
<evidence type="ECO:0000313" key="8">
    <source>
        <dbReference type="Proteomes" id="UP001247307"/>
    </source>
</evidence>
<keyword evidence="3 6" id="KW-0812">Transmembrane</keyword>
<reference evidence="7" key="1">
    <citation type="submission" date="2023-07" db="EMBL/GenBank/DDBJ databases">
        <title>Sequencing the genomes of 1000 actinobacteria strains.</title>
        <authorList>
            <person name="Klenk H.-P."/>
        </authorList>
    </citation>
    <scope>NUCLEOTIDE SEQUENCE</scope>
    <source>
        <strain evidence="7">DSM 13988</strain>
    </source>
</reference>
<dbReference type="AlphaFoldDB" id="A0AAE3YF92"/>
<dbReference type="InterPro" id="IPR001123">
    <property type="entry name" value="LeuE-type"/>
</dbReference>
<dbReference type="EMBL" id="JAVDUI010000001">
    <property type="protein sequence ID" value="MDR6891617.1"/>
    <property type="molecule type" value="Genomic_DNA"/>
</dbReference>
<keyword evidence="5 6" id="KW-0472">Membrane</keyword>
<feature type="transmembrane region" description="Helical" evidence="6">
    <location>
        <begin position="40"/>
        <end position="62"/>
    </location>
</feature>
<sequence length="202" mass="20660">MNADALAPLTTGFFAGLGLIVAIGAQNAYVLRQGIRREHVWVVVAICAGADLALIALGAASIGAVSSLAPWVLVALRWGGAAYLVWFAFTSFRSAVRGSDGLAAEAPRSAGSVALTALALTLLNPHVYLDTVLTLGTVVNRFGEHTWVAAAGAMAASLLWFPALGFGARALAPVFARPGVWRAVDAGVGVVMLAIAVLLVVG</sequence>
<protein>
    <submittedName>
        <fullName evidence="7">L-lysine exporter family protein LysE/ArgO</fullName>
    </submittedName>
</protein>
<dbReference type="PANTHER" id="PTHR30086:SF20">
    <property type="entry name" value="ARGININE EXPORTER PROTEIN ARGO-RELATED"/>
    <property type="match status" value="1"/>
</dbReference>
<dbReference type="PANTHER" id="PTHR30086">
    <property type="entry name" value="ARGININE EXPORTER PROTEIN ARGO"/>
    <property type="match status" value="1"/>
</dbReference>
<feature type="transmembrane region" description="Helical" evidence="6">
    <location>
        <begin position="68"/>
        <end position="89"/>
    </location>
</feature>
<evidence type="ECO:0000256" key="5">
    <source>
        <dbReference type="ARBA" id="ARBA00023136"/>
    </source>
</evidence>
<keyword evidence="8" id="KW-1185">Reference proteome</keyword>
<comment type="caution">
    <text evidence="7">The sequence shown here is derived from an EMBL/GenBank/DDBJ whole genome shotgun (WGS) entry which is preliminary data.</text>
</comment>
<keyword evidence="2" id="KW-1003">Cell membrane</keyword>
<dbReference type="GO" id="GO:0015171">
    <property type="term" value="F:amino acid transmembrane transporter activity"/>
    <property type="evidence" value="ECO:0007669"/>
    <property type="project" value="TreeGrafter"/>
</dbReference>
<evidence type="ECO:0000256" key="2">
    <source>
        <dbReference type="ARBA" id="ARBA00022475"/>
    </source>
</evidence>
<comment type="subcellular location">
    <subcellularLocation>
        <location evidence="1">Cell membrane</location>
        <topology evidence="1">Multi-pass membrane protein</topology>
    </subcellularLocation>
</comment>
<evidence type="ECO:0000256" key="3">
    <source>
        <dbReference type="ARBA" id="ARBA00022692"/>
    </source>
</evidence>
<dbReference type="GO" id="GO:0005886">
    <property type="term" value="C:plasma membrane"/>
    <property type="evidence" value="ECO:0007669"/>
    <property type="project" value="UniProtKB-SubCell"/>
</dbReference>
<dbReference type="Pfam" id="PF01810">
    <property type="entry name" value="LysE"/>
    <property type="match status" value="1"/>
</dbReference>
<evidence type="ECO:0000313" key="7">
    <source>
        <dbReference type="EMBL" id="MDR6891617.1"/>
    </source>
</evidence>
<dbReference type="RefSeq" id="WP_309849580.1">
    <property type="nucleotide sequence ID" value="NZ_BAAAIU010000045.1"/>
</dbReference>
<accession>A0AAE3YF92</accession>
<feature type="transmembrane region" description="Helical" evidence="6">
    <location>
        <begin position="180"/>
        <end position="201"/>
    </location>
</feature>
<feature type="transmembrane region" description="Helical" evidence="6">
    <location>
        <begin position="6"/>
        <end position="28"/>
    </location>
</feature>
<evidence type="ECO:0000256" key="4">
    <source>
        <dbReference type="ARBA" id="ARBA00022989"/>
    </source>
</evidence>
<organism evidence="7 8">
    <name type="scientific">Falsarthrobacter nasiphocae</name>
    <dbReference type="NCBI Taxonomy" id="189863"/>
    <lineage>
        <taxon>Bacteria</taxon>
        <taxon>Bacillati</taxon>
        <taxon>Actinomycetota</taxon>
        <taxon>Actinomycetes</taxon>
        <taxon>Micrococcales</taxon>
        <taxon>Micrococcaceae</taxon>
        <taxon>Falsarthrobacter</taxon>
    </lineage>
</organism>
<keyword evidence="4 6" id="KW-1133">Transmembrane helix</keyword>
<name>A0AAE3YF92_9MICC</name>